<name>A0A7C9VAD6_9HYPH</name>
<gene>
    <name evidence="3" type="ORF">G6N74_28315</name>
</gene>
<keyword evidence="2" id="KW-0732">Signal</keyword>
<evidence type="ECO:0000313" key="4">
    <source>
        <dbReference type="Proteomes" id="UP000481252"/>
    </source>
</evidence>
<dbReference type="InterPro" id="IPR007038">
    <property type="entry name" value="HupE_UreJ"/>
</dbReference>
<organism evidence="3 4">
    <name type="scientific">Mesorhizobium zhangyense</name>
    <dbReference type="NCBI Taxonomy" id="1776730"/>
    <lineage>
        <taxon>Bacteria</taxon>
        <taxon>Pseudomonadati</taxon>
        <taxon>Pseudomonadota</taxon>
        <taxon>Alphaproteobacteria</taxon>
        <taxon>Hyphomicrobiales</taxon>
        <taxon>Phyllobacteriaceae</taxon>
        <taxon>Mesorhizobium</taxon>
    </lineage>
</organism>
<dbReference type="RefSeq" id="WP_165121336.1">
    <property type="nucleotide sequence ID" value="NZ_JAAKZG010000022.1"/>
</dbReference>
<feature type="transmembrane region" description="Helical" evidence="1">
    <location>
        <begin position="147"/>
        <end position="170"/>
    </location>
</feature>
<reference evidence="3 4" key="1">
    <citation type="submission" date="2020-02" db="EMBL/GenBank/DDBJ databases">
        <title>Genome sequence of the type strain CGMCC 1.15528 of Mesorhizobium zhangyense.</title>
        <authorList>
            <person name="Gao J."/>
            <person name="Sun J."/>
        </authorList>
    </citation>
    <scope>NUCLEOTIDE SEQUENCE [LARGE SCALE GENOMIC DNA]</scope>
    <source>
        <strain evidence="3 4">CGMCC 1.15528</strain>
    </source>
</reference>
<dbReference type="Proteomes" id="UP000481252">
    <property type="component" value="Unassembled WGS sequence"/>
</dbReference>
<dbReference type="AlphaFoldDB" id="A0A7C9VAD6"/>
<dbReference type="EMBL" id="JAAKZG010000022">
    <property type="protein sequence ID" value="NGN44965.1"/>
    <property type="molecule type" value="Genomic_DNA"/>
</dbReference>
<comment type="caution">
    <text evidence="3">The sequence shown here is derived from an EMBL/GenBank/DDBJ whole genome shotgun (WGS) entry which is preliminary data.</text>
</comment>
<dbReference type="Pfam" id="PF04955">
    <property type="entry name" value="HupE_UreJ"/>
    <property type="match status" value="1"/>
</dbReference>
<evidence type="ECO:0000313" key="3">
    <source>
        <dbReference type="EMBL" id="NGN44965.1"/>
    </source>
</evidence>
<feature type="transmembrane region" description="Helical" evidence="1">
    <location>
        <begin position="66"/>
        <end position="85"/>
    </location>
</feature>
<keyword evidence="4" id="KW-1185">Reference proteome</keyword>
<evidence type="ECO:0000256" key="2">
    <source>
        <dbReference type="SAM" id="SignalP"/>
    </source>
</evidence>
<feature type="signal peptide" evidence="2">
    <location>
        <begin position="1"/>
        <end position="22"/>
    </location>
</feature>
<accession>A0A7C9VAD6</accession>
<keyword evidence="1" id="KW-0472">Membrane</keyword>
<feature type="transmembrane region" description="Helical" evidence="1">
    <location>
        <begin position="182"/>
        <end position="200"/>
    </location>
</feature>
<evidence type="ECO:0000256" key="1">
    <source>
        <dbReference type="SAM" id="Phobius"/>
    </source>
</evidence>
<feature type="transmembrane region" description="Helical" evidence="1">
    <location>
        <begin position="91"/>
        <end position="110"/>
    </location>
</feature>
<keyword evidence="1" id="KW-0812">Transmembrane</keyword>
<evidence type="ECO:0008006" key="5">
    <source>
        <dbReference type="Google" id="ProtNLM"/>
    </source>
</evidence>
<feature type="transmembrane region" description="Helical" evidence="1">
    <location>
        <begin position="38"/>
        <end position="57"/>
    </location>
</feature>
<feature type="chain" id="PRO_5028884787" description="HupE/UreJ family protein" evidence="2">
    <location>
        <begin position="23"/>
        <end position="207"/>
    </location>
</feature>
<keyword evidence="1" id="KW-1133">Transmembrane helix</keyword>
<feature type="transmembrane region" description="Helical" evidence="1">
    <location>
        <begin position="117"/>
        <end position="135"/>
    </location>
</feature>
<sequence>MRRSATGVLLAVALCAPTPSHAHLVNSGLGPFYDGALHLMLTPMDLVGLVTLSLFAASQGAEAGRLLVIVTPIAWFLAGAIGVHSQMTGSFAIAIANAGTLVLLGGSVALELKTSSTVAAVAAAVFGGLLGFQSGVELRAADADADWVALIGTVAAVLAVTVLVSALIISYTAFSFRVVQRVLGSWAAATGLLSLGWIVGSGGNLAG</sequence>
<proteinExistence type="predicted"/>
<protein>
    <recommendedName>
        <fullName evidence="5">HupE/UreJ family protein</fullName>
    </recommendedName>
</protein>